<sequence length="107" mass="12205">MNHEEMPASDTAERLKILLKNNEKLFPTHLLASYPHIVGKLCAVWQEPVQASDYFKDLLTTQRENRAGFPAEIYTEIFALSDFYSSTHPSAKKNDDFWSGVNVARDS</sequence>
<organism evidence="1 2">
    <name type="scientific">Solimicrobium silvestre</name>
    <dbReference type="NCBI Taxonomy" id="2099400"/>
    <lineage>
        <taxon>Bacteria</taxon>
        <taxon>Pseudomonadati</taxon>
        <taxon>Pseudomonadota</taxon>
        <taxon>Betaproteobacteria</taxon>
        <taxon>Burkholderiales</taxon>
        <taxon>Oxalobacteraceae</taxon>
        <taxon>Solimicrobium</taxon>
    </lineage>
</organism>
<proteinExistence type="predicted"/>
<dbReference type="Proteomes" id="UP000237839">
    <property type="component" value="Unassembled WGS sequence"/>
</dbReference>
<comment type="caution">
    <text evidence="1">The sequence shown here is derived from an EMBL/GenBank/DDBJ whole genome shotgun (WGS) entry which is preliminary data.</text>
</comment>
<dbReference type="OrthoDB" id="8905216at2"/>
<gene>
    <name evidence="1" type="ORF">S2091_1141</name>
</gene>
<dbReference type="RefSeq" id="WP_105530841.1">
    <property type="nucleotide sequence ID" value="NZ_PUGF01000004.1"/>
</dbReference>
<accession>A0A2S9H1X5</accession>
<dbReference type="EMBL" id="PUGF01000004">
    <property type="protein sequence ID" value="PRC93968.1"/>
    <property type="molecule type" value="Genomic_DNA"/>
</dbReference>
<reference evidence="1 2" key="1">
    <citation type="submission" date="2018-02" db="EMBL/GenBank/DDBJ databases">
        <title>Solimicrobium silvestre gen. nov., sp. nov., isolated from alpine forest soil.</title>
        <authorList>
            <person name="Margesin R."/>
            <person name="Albuquerque L."/>
            <person name="Zhang D.-C."/>
            <person name="Froufe H.J.C."/>
            <person name="Severino R."/>
            <person name="Roxo I."/>
            <person name="Egas C."/>
            <person name="Da Costa M.S."/>
        </authorList>
    </citation>
    <scope>NUCLEOTIDE SEQUENCE [LARGE SCALE GENOMIC DNA]</scope>
    <source>
        <strain evidence="1 2">S20-91</strain>
    </source>
</reference>
<keyword evidence="2" id="KW-1185">Reference proteome</keyword>
<name>A0A2S9H1X5_9BURK</name>
<evidence type="ECO:0000313" key="1">
    <source>
        <dbReference type="EMBL" id="PRC93968.1"/>
    </source>
</evidence>
<dbReference type="AlphaFoldDB" id="A0A2S9H1X5"/>
<evidence type="ECO:0000313" key="2">
    <source>
        <dbReference type="Proteomes" id="UP000237839"/>
    </source>
</evidence>
<protein>
    <submittedName>
        <fullName evidence="1">Uncharacterized protein</fullName>
    </submittedName>
</protein>